<dbReference type="InParanoid" id="A0A2K2D4U2"/>
<sequence>MWFADAGFAGQTNERHRIRVARKRSCLQASQKDRAKEFLPSPYSLFSISRQSITSEIQYSVRSYISQCQRKKLPSFYTFYFCYLWSSHPISYMTETK</sequence>
<gene>
    <name evidence="1" type="ORF">BRADI_3g53183v3</name>
</gene>
<reference evidence="2" key="3">
    <citation type="submission" date="2018-08" db="UniProtKB">
        <authorList>
            <consortium name="EnsemblPlants"/>
        </authorList>
    </citation>
    <scope>IDENTIFICATION</scope>
    <source>
        <strain evidence="2">cv. Bd21</strain>
    </source>
</reference>
<keyword evidence="3" id="KW-1185">Reference proteome</keyword>
<dbReference type="Proteomes" id="UP000008810">
    <property type="component" value="Chromosome 3"/>
</dbReference>
<accession>A0A2K2D4U2</accession>
<evidence type="ECO:0000313" key="3">
    <source>
        <dbReference type="Proteomes" id="UP000008810"/>
    </source>
</evidence>
<evidence type="ECO:0000313" key="1">
    <source>
        <dbReference type="EMBL" id="PNT69301.1"/>
    </source>
</evidence>
<reference evidence="1 2" key="1">
    <citation type="journal article" date="2010" name="Nature">
        <title>Genome sequencing and analysis of the model grass Brachypodium distachyon.</title>
        <authorList>
            <consortium name="International Brachypodium Initiative"/>
        </authorList>
    </citation>
    <scope>NUCLEOTIDE SEQUENCE [LARGE SCALE GENOMIC DNA]</scope>
    <source>
        <strain evidence="1 2">Bd21</strain>
    </source>
</reference>
<reference evidence="1" key="2">
    <citation type="submission" date="2017-06" db="EMBL/GenBank/DDBJ databases">
        <title>WGS assembly of Brachypodium distachyon.</title>
        <authorList>
            <consortium name="The International Brachypodium Initiative"/>
            <person name="Lucas S."/>
            <person name="Harmon-Smith M."/>
            <person name="Lail K."/>
            <person name="Tice H."/>
            <person name="Grimwood J."/>
            <person name="Bruce D."/>
            <person name="Barry K."/>
            <person name="Shu S."/>
            <person name="Lindquist E."/>
            <person name="Wang M."/>
            <person name="Pitluck S."/>
            <person name="Vogel J.P."/>
            <person name="Garvin D.F."/>
            <person name="Mockler T.C."/>
            <person name="Schmutz J."/>
            <person name="Rokhsar D."/>
            <person name="Bevan M.W."/>
        </authorList>
    </citation>
    <scope>NUCLEOTIDE SEQUENCE</scope>
    <source>
        <strain evidence="1">Bd21</strain>
    </source>
</reference>
<dbReference type="EnsemblPlants" id="PNT69301">
    <property type="protein sequence ID" value="PNT69301"/>
    <property type="gene ID" value="BRADI_3g53183v3"/>
</dbReference>
<dbReference type="AlphaFoldDB" id="A0A2K2D4U2"/>
<name>A0A2K2D4U2_BRADI</name>
<dbReference type="Gramene" id="PNT69301">
    <property type="protein sequence ID" value="PNT69301"/>
    <property type="gene ID" value="BRADI_3g53183v3"/>
</dbReference>
<organism evidence="1">
    <name type="scientific">Brachypodium distachyon</name>
    <name type="common">Purple false brome</name>
    <name type="synonym">Trachynia distachya</name>
    <dbReference type="NCBI Taxonomy" id="15368"/>
    <lineage>
        <taxon>Eukaryota</taxon>
        <taxon>Viridiplantae</taxon>
        <taxon>Streptophyta</taxon>
        <taxon>Embryophyta</taxon>
        <taxon>Tracheophyta</taxon>
        <taxon>Spermatophyta</taxon>
        <taxon>Magnoliopsida</taxon>
        <taxon>Liliopsida</taxon>
        <taxon>Poales</taxon>
        <taxon>Poaceae</taxon>
        <taxon>BOP clade</taxon>
        <taxon>Pooideae</taxon>
        <taxon>Stipodae</taxon>
        <taxon>Brachypodieae</taxon>
        <taxon>Brachypodium</taxon>
    </lineage>
</organism>
<evidence type="ECO:0000313" key="2">
    <source>
        <dbReference type="EnsemblPlants" id="PNT69301"/>
    </source>
</evidence>
<protein>
    <submittedName>
        <fullName evidence="1 2">Uncharacterized protein</fullName>
    </submittedName>
</protein>
<dbReference type="EMBL" id="CM000882">
    <property type="protein sequence ID" value="PNT69301.1"/>
    <property type="molecule type" value="Genomic_DNA"/>
</dbReference>
<proteinExistence type="predicted"/>